<sequence>MGIPHLISTLDPYVQHVVLKDVDVVVDGPGLAHHVLHVCRVNGVDHPSYQLLGRTAVAWLDKLASQNAVIKMVYFDGYLPKIKPYKDGRPETKPLEAPSFLVPAVIEALRRSKQYKPIVQVVPGEADGYCARTAVEIGGVVITSDSDLLVHDLGAGGVALLRNIYEDDGGVVRAAVYQPREIFHTLGLSGSANICRFAYEQPVKDEQGYKEFCIQYSEEERAAIPTFHLGDRLALDGLDPRWSELLLQISQSTPSNETVDTFRMFLPVLIDSSEKGTAWENSRYIRQLAYSLARNMLPGISGSVHEYRRVQTRDQSGRQVTLLSQSAIHTEVADLADTLERLAILLPGKRDALHWHLAYIILDIRGSAADARASFVVDMLQQAKWPGEHADTIPWTFVHFVAHLQAIYYSLRMLTQLIHASRADAKALAGPSFAKLAQALDRLPLLEDSPDARGVSKLLRTVPAGKISGILAHFVELPKPQKENEKTRKRTKKQKNNGAVSKKPAKSIAASNMFGLLPMD</sequence>
<feature type="region of interest" description="Disordered" evidence="2">
    <location>
        <begin position="480"/>
        <end position="507"/>
    </location>
</feature>
<comment type="caution">
    <text evidence="4">The sequence shown here is derived from an EMBL/GenBank/DDBJ whole genome shotgun (WGS) entry which is preliminary data.</text>
</comment>
<dbReference type="Proteomes" id="UP001144673">
    <property type="component" value="Chromosome 6"/>
</dbReference>
<dbReference type="GeneID" id="80887826"/>
<dbReference type="InterPro" id="IPR029060">
    <property type="entry name" value="PIN-like_dom_sf"/>
</dbReference>
<evidence type="ECO:0000256" key="2">
    <source>
        <dbReference type="SAM" id="MobiDB-lite"/>
    </source>
</evidence>
<dbReference type="SUPFAM" id="SSF88723">
    <property type="entry name" value="PIN domain-like"/>
    <property type="match status" value="1"/>
</dbReference>
<feature type="domain" description="Asteroid" evidence="3">
    <location>
        <begin position="98"/>
        <end position="206"/>
    </location>
</feature>
<dbReference type="EMBL" id="JAJHUN010000007">
    <property type="protein sequence ID" value="KAJ4155425.1"/>
    <property type="molecule type" value="Genomic_DNA"/>
</dbReference>
<dbReference type="Gene3D" id="3.40.50.1010">
    <property type="entry name" value="5'-nuclease"/>
    <property type="match status" value="1"/>
</dbReference>
<accession>A0A9W8QFG4</accession>
<dbReference type="RefSeq" id="XP_056055549.1">
    <property type="nucleotide sequence ID" value="XM_056198616.1"/>
</dbReference>
<proteinExistence type="inferred from homology"/>
<evidence type="ECO:0000259" key="3">
    <source>
        <dbReference type="Pfam" id="PF12813"/>
    </source>
</evidence>
<protein>
    <recommendedName>
        <fullName evidence="3">Asteroid domain-containing protein</fullName>
    </recommendedName>
</protein>
<organism evidence="4 5">
    <name type="scientific">Akanthomyces muscarius</name>
    <name type="common">Entomopathogenic fungus</name>
    <name type="synonym">Lecanicillium muscarium</name>
    <dbReference type="NCBI Taxonomy" id="2231603"/>
    <lineage>
        <taxon>Eukaryota</taxon>
        <taxon>Fungi</taxon>
        <taxon>Dikarya</taxon>
        <taxon>Ascomycota</taxon>
        <taxon>Pezizomycotina</taxon>
        <taxon>Sordariomycetes</taxon>
        <taxon>Hypocreomycetidae</taxon>
        <taxon>Hypocreales</taxon>
        <taxon>Cordycipitaceae</taxon>
        <taxon>Akanthomyces</taxon>
    </lineage>
</organism>
<dbReference type="InterPro" id="IPR026832">
    <property type="entry name" value="Asteroid"/>
</dbReference>
<reference evidence="4" key="1">
    <citation type="journal article" date="2023" name="Access Microbiol">
        <title>De-novo genome assembly for Akanthomyces muscarius, a biocontrol agent of insect agricultural pests.</title>
        <authorList>
            <person name="Erdos Z."/>
            <person name="Studholme D.J."/>
            <person name="Raymond B."/>
            <person name="Sharma M."/>
        </authorList>
    </citation>
    <scope>NUCLEOTIDE SEQUENCE</scope>
    <source>
        <strain evidence="4">Ve6</strain>
    </source>
</reference>
<gene>
    <name evidence="4" type="ORF">LMH87_000667</name>
</gene>
<dbReference type="InterPro" id="IPR039436">
    <property type="entry name" value="Asteroid_dom"/>
</dbReference>
<name>A0A9W8QFG4_AKAMU</name>
<dbReference type="AlphaFoldDB" id="A0A9W8QFG4"/>
<keyword evidence="5" id="KW-1185">Reference proteome</keyword>
<dbReference type="PANTHER" id="PTHR15665">
    <property type="entry name" value="ASTEROID PROTEIN"/>
    <property type="match status" value="1"/>
</dbReference>
<evidence type="ECO:0000256" key="1">
    <source>
        <dbReference type="ARBA" id="ARBA00007398"/>
    </source>
</evidence>
<evidence type="ECO:0000313" key="5">
    <source>
        <dbReference type="Proteomes" id="UP001144673"/>
    </source>
</evidence>
<dbReference type="Pfam" id="PF12813">
    <property type="entry name" value="XPG_I_2"/>
    <property type="match status" value="1"/>
</dbReference>
<dbReference type="PANTHER" id="PTHR15665:SF1">
    <property type="entry name" value="PROTEIN ASTEROID HOMOLOG 1"/>
    <property type="match status" value="1"/>
</dbReference>
<comment type="similarity">
    <text evidence="1">Belongs to the asteroid family.</text>
</comment>
<evidence type="ECO:0000313" key="4">
    <source>
        <dbReference type="EMBL" id="KAJ4155425.1"/>
    </source>
</evidence>
<dbReference type="KEGG" id="amus:LMH87_000667"/>